<organism evidence="1 2">
    <name type="scientific">Nocardia pseudobrasiliensis</name>
    <dbReference type="NCBI Taxonomy" id="45979"/>
    <lineage>
        <taxon>Bacteria</taxon>
        <taxon>Bacillati</taxon>
        <taxon>Actinomycetota</taxon>
        <taxon>Actinomycetes</taxon>
        <taxon>Mycobacteriales</taxon>
        <taxon>Nocardiaceae</taxon>
        <taxon>Nocardia</taxon>
    </lineage>
</organism>
<keyword evidence="2" id="KW-1185">Reference proteome</keyword>
<dbReference type="Proteomes" id="UP000254869">
    <property type="component" value="Unassembled WGS sequence"/>
</dbReference>
<evidence type="ECO:0000313" key="2">
    <source>
        <dbReference type="Proteomes" id="UP000254869"/>
    </source>
</evidence>
<dbReference type="EMBL" id="QQBC01000004">
    <property type="protein sequence ID" value="RDI66313.1"/>
    <property type="molecule type" value="Genomic_DNA"/>
</dbReference>
<reference evidence="1 2" key="1">
    <citation type="submission" date="2018-07" db="EMBL/GenBank/DDBJ databases">
        <title>Genomic Encyclopedia of Type Strains, Phase IV (KMG-IV): sequencing the most valuable type-strain genomes for metagenomic binning, comparative biology and taxonomic classification.</title>
        <authorList>
            <person name="Goeker M."/>
        </authorList>
    </citation>
    <scope>NUCLEOTIDE SEQUENCE [LARGE SCALE GENOMIC DNA]</scope>
    <source>
        <strain evidence="1 2">DSM 44290</strain>
    </source>
</reference>
<dbReference type="Pfam" id="PF14013">
    <property type="entry name" value="MT0933_antitox"/>
    <property type="match status" value="1"/>
</dbReference>
<evidence type="ECO:0000313" key="1">
    <source>
        <dbReference type="EMBL" id="RDI66313.1"/>
    </source>
</evidence>
<protein>
    <submittedName>
        <fullName evidence="1">Antitoxin protein of toxin-antitoxin system</fullName>
    </submittedName>
</protein>
<sequence>MGMFDQFKEVAEKAKDLAAQHADKIDPLIEKAGDIVDEKTDGKFAGQVDSVQDAARKALREQ</sequence>
<dbReference type="InterPro" id="IPR028037">
    <property type="entry name" value="Antitoxin_Rv0909/MT0933"/>
</dbReference>
<dbReference type="AlphaFoldDB" id="A0A370I6E9"/>
<proteinExistence type="predicted"/>
<gene>
    <name evidence="1" type="ORF">DFR76_10459</name>
</gene>
<accession>A0A370I6E9</accession>
<comment type="caution">
    <text evidence="1">The sequence shown here is derived from an EMBL/GenBank/DDBJ whole genome shotgun (WGS) entry which is preliminary data.</text>
</comment>
<name>A0A370I6E9_9NOCA</name>
<dbReference type="RefSeq" id="WP_062509387.1">
    <property type="nucleotide sequence ID" value="NZ_QQBC01000004.1"/>
</dbReference>
<dbReference type="STRING" id="1210086.GCA_001613105_03992"/>